<accession>A0A8S1DGU6</accession>
<reference evidence="1 2" key="1">
    <citation type="submission" date="2020-04" db="EMBL/GenBank/DDBJ databases">
        <authorList>
            <person name="Alioto T."/>
            <person name="Alioto T."/>
            <person name="Gomez Garrido J."/>
        </authorList>
    </citation>
    <scope>NUCLEOTIDE SEQUENCE [LARGE SCALE GENOMIC DNA]</scope>
</reference>
<dbReference type="AlphaFoldDB" id="A0A8S1DGU6"/>
<evidence type="ECO:0000313" key="1">
    <source>
        <dbReference type="EMBL" id="CAB3382852.1"/>
    </source>
</evidence>
<proteinExistence type="predicted"/>
<comment type="caution">
    <text evidence="1">The sequence shown here is derived from an EMBL/GenBank/DDBJ whole genome shotgun (WGS) entry which is preliminary data.</text>
</comment>
<dbReference type="EMBL" id="CADEPI010000286">
    <property type="protein sequence ID" value="CAB3382852.1"/>
    <property type="molecule type" value="Genomic_DNA"/>
</dbReference>
<dbReference type="Proteomes" id="UP000494165">
    <property type="component" value="Unassembled WGS sequence"/>
</dbReference>
<dbReference type="OrthoDB" id="3069995at2759"/>
<organism evidence="1 2">
    <name type="scientific">Cloeon dipterum</name>
    <dbReference type="NCBI Taxonomy" id="197152"/>
    <lineage>
        <taxon>Eukaryota</taxon>
        <taxon>Metazoa</taxon>
        <taxon>Ecdysozoa</taxon>
        <taxon>Arthropoda</taxon>
        <taxon>Hexapoda</taxon>
        <taxon>Insecta</taxon>
        <taxon>Pterygota</taxon>
        <taxon>Palaeoptera</taxon>
        <taxon>Ephemeroptera</taxon>
        <taxon>Pisciforma</taxon>
        <taxon>Baetidae</taxon>
        <taxon>Cloeon</taxon>
    </lineage>
</organism>
<evidence type="ECO:0000313" key="2">
    <source>
        <dbReference type="Proteomes" id="UP000494165"/>
    </source>
</evidence>
<sequence>MPLVKPLCRVCERPMADGAVKAVQLDKEKLQNWLLNVCGHELEEEIEDEDLICYYCIWHAEFLAKCSRIRSFCLVATPNLAYLDDVAKELRIKYLEGRAEQCWVQLEKIELPKSEKYENAAHVTKSDSQKSKVKCFYCGKIVANIRRHVRKMHENAVRFDNQNCVTYFHTFEEKASHTKEVHQKSQS</sequence>
<gene>
    <name evidence="1" type="ORF">CLODIP_2_CD07627</name>
</gene>
<name>A0A8S1DGU6_9INSE</name>
<protein>
    <submittedName>
        <fullName evidence="1">Uncharacterized protein</fullName>
    </submittedName>
</protein>
<keyword evidence="2" id="KW-1185">Reference proteome</keyword>